<accession>A0ABD2LCS1</accession>
<dbReference type="AlphaFoldDB" id="A0ABD2LCS1"/>
<evidence type="ECO:0000313" key="3">
    <source>
        <dbReference type="EMBL" id="KAL3113032.1"/>
    </source>
</evidence>
<evidence type="ECO:0000259" key="2">
    <source>
        <dbReference type="Pfam" id="PF18694"/>
    </source>
</evidence>
<reference evidence="3 4" key="1">
    <citation type="submission" date="2024-10" db="EMBL/GenBank/DDBJ databases">
        <authorList>
            <person name="Kim D."/>
        </authorList>
    </citation>
    <scope>NUCLEOTIDE SEQUENCE [LARGE SCALE GENOMIC DNA]</scope>
    <source>
        <strain evidence="3">BH-2024</strain>
    </source>
</reference>
<proteinExistence type="predicted"/>
<name>A0ABD2LCS1_9BILA</name>
<feature type="region of interest" description="Disordered" evidence="1">
    <location>
        <begin position="121"/>
        <end position="176"/>
    </location>
</feature>
<dbReference type="CDD" id="cd19609">
    <property type="entry name" value="NTD_TDP-43"/>
    <property type="match status" value="1"/>
</dbReference>
<evidence type="ECO:0000256" key="1">
    <source>
        <dbReference type="SAM" id="MobiDB-lite"/>
    </source>
</evidence>
<organism evidence="3 4">
    <name type="scientific">Heterodera trifolii</name>
    <dbReference type="NCBI Taxonomy" id="157864"/>
    <lineage>
        <taxon>Eukaryota</taxon>
        <taxon>Metazoa</taxon>
        <taxon>Ecdysozoa</taxon>
        <taxon>Nematoda</taxon>
        <taxon>Chromadorea</taxon>
        <taxon>Rhabditida</taxon>
        <taxon>Tylenchina</taxon>
        <taxon>Tylenchomorpha</taxon>
        <taxon>Tylenchoidea</taxon>
        <taxon>Heteroderidae</taxon>
        <taxon>Heteroderinae</taxon>
        <taxon>Heterodera</taxon>
    </lineage>
</organism>
<dbReference type="InterPro" id="IPR041105">
    <property type="entry name" value="TDP-43_N"/>
</dbReference>
<dbReference type="Proteomes" id="UP001620626">
    <property type="component" value="Unassembled WGS sequence"/>
</dbReference>
<dbReference type="EMBL" id="JBICBT010000458">
    <property type="protein sequence ID" value="KAL3113032.1"/>
    <property type="molecule type" value="Genomic_DNA"/>
</dbReference>
<feature type="region of interest" description="Disordered" evidence="1">
    <location>
        <begin position="420"/>
        <end position="448"/>
    </location>
</feature>
<sequence length="448" mass="51959">MSDHIDNFLPRHNVRLSVEPAEVALESVDGPLLLSSVQSAFPLSTGVYFRSKTKDSGDCRVMLKFDGRRFFPPVGGWNGAGEYFVELGGARHNPFPFGSYEQAAKQFERSVNLVQQMMNGANGRAAGKAEDREKERREESVGSEQEWARREKEELGTHKKGSDTFSRRWPSSSSAELNRGLGRDFADLARICAGKDAIIEGLRTELEGIKTKLEKIEEKEAEWTERETEWTMRLESGERELAMMRELGREQRGQQRRVEELEHILNETNREAKKMVAELEEKWTKSRREAEEMAERNEQNNAKVKELSAQLRKCEREKADLTKKALILEEQVNGEAKEFDRRFRERERIQREVMEDNGRLYQKKDQLEEECRSITEKLKGAESEIGRSEEKIKQLIDQIGDKERKMSEFEAKIGQVERERDELADQLRRTKTHSHQGEGQPIFSYQQE</sequence>
<feature type="domain" description="TAR DNA-binding protein 43 N-terminal" evidence="2">
    <location>
        <begin position="19"/>
        <end position="85"/>
    </location>
</feature>
<gene>
    <name evidence="3" type="ORF">niasHT_013497</name>
</gene>
<dbReference type="Pfam" id="PF18694">
    <property type="entry name" value="TDP-43_N"/>
    <property type="match status" value="1"/>
</dbReference>
<comment type="caution">
    <text evidence="3">The sequence shown here is derived from an EMBL/GenBank/DDBJ whole genome shotgun (WGS) entry which is preliminary data.</text>
</comment>
<feature type="compositionally biased region" description="Basic and acidic residues" evidence="1">
    <location>
        <begin position="127"/>
        <end position="166"/>
    </location>
</feature>
<protein>
    <recommendedName>
        <fullName evidence="2">TAR DNA-binding protein 43 N-terminal domain-containing protein</fullName>
    </recommendedName>
</protein>
<evidence type="ECO:0000313" key="4">
    <source>
        <dbReference type="Proteomes" id="UP001620626"/>
    </source>
</evidence>
<keyword evidence="4" id="KW-1185">Reference proteome</keyword>